<proteinExistence type="predicted"/>
<dbReference type="Pfam" id="PF10552">
    <property type="entry name" value="ORF6C"/>
    <property type="match status" value="1"/>
</dbReference>
<keyword evidence="4" id="KW-1185">Reference proteome</keyword>
<gene>
    <name evidence="3" type="ORF">CLP_2719</name>
</gene>
<reference evidence="3 4" key="1">
    <citation type="submission" date="2009-08" db="EMBL/GenBank/DDBJ databases">
        <authorList>
            <person name="Shrivastava S."/>
            <person name="Brinkac L.B."/>
            <person name="Brown J.L."/>
            <person name="Bruce D.B."/>
            <person name="Detter C."/>
            <person name="Green L.D."/>
            <person name="Munk C.A."/>
            <person name="Rogers Y.C."/>
            <person name="Tapia R."/>
            <person name="Sims D.R."/>
            <person name="Smith L.A."/>
            <person name="Smith T.J."/>
            <person name="Sutton G."/>
            <person name="Brettin T."/>
        </authorList>
    </citation>
    <scope>NUCLEOTIDE SEQUENCE [LARGE SCALE GENOMIC DNA]</scope>
    <source>
        <strain evidence="4">E4 str. BoNT E BL5262</strain>
    </source>
</reference>
<dbReference type="Pfam" id="PF09669">
    <property type="entry name" value="Phage_pRha"/>
    <property type="match status" value="1"/>
</dbReference>
<dbReference type="eggNOG" id="COG3646">
    <property type="taxonomic scope" value="Bacteria"/>
</dbReference>
<dbReference type="NCBIfam" id="TIGR02681">
    <property type="entry name" value="phage_pRha"/>
    <property type="match status" value="1"/>
</dbReference>
<feature type="coiled-coil region" evidence="1">
    <location>
        <begin position="119"/>
        <end position="146"/>
    </location>
</feature>
<keyword evidence="1" id="KW-0175">Coiled coil</keyword>
<organism evidence="3 4">
    <name type="scientific">Clostridium butyricum E4 str. BoNT E BL5262</name>
    <dbReference type="NCBI Taxonomy" id="632245"/>
    <lineage>
        <taxon>Bacteria</taxon>
        <taxon>Bacillati</taxon>
        <taxon>Bacillota</taxon>
        <taxon>Clostridia</taxon>
        <taxon>Eubacteriales</taxon>
        <taxon>Clostridiaceae</taxon>
        <taxon>Clostridium</taxon>
    </lineage>
</organism>
<dbReference type="Proteomes" id="UP000003081">
    <property type="component" value="Unassembled WGS sequence"/>
</dbReference>
<dbReference type="HOGENOM" id="CLU_046670_2_1_9"/>
<protein>
    <submittedName>
        <fullName evidence="3">Phage regulatory protein, Rha family</fullName>
    </submittedName>
</protein>
<dbReference type="EMBL" id="ACOM01000005">
    <property type="protein sequence ID" value="EEP53667.1"/>
    <property type="molecule type" value="Genomic_DNA"/>
</dbReference>
<comment type="caution">
    <text evidence="3">The sequence shown here is derived from an EMBL/GenBank/DDBJ whole genome shotgun (WGS) entry which is preliminary data.</text>
</comment>
<evidence type="ECO:0000256" key="1">
    <source>
        <dbReference type="SAM" id="Coils"/>
    </source>
</evidence>
<accession>C4IHI8</accession>
<dbReference type="RefSeq" id="WP_003414774.1">
    <property type="nucleotide sequence ID" value="NZ_ACOM01000005.1"/>
</dbReference>
<evidence type="ECO:0000313" key="3">
    <source>
        <dbReference type="EMBL" id="EEP53667.1"/>
    </source>
</evidence>
<dbReference type="AlphaFoldDB" id="C4IHI8"/>
<name>C4IHI8_CLOBU</name>
<evidence type="ECO:0000259" key="2">
    <source>
        <dbReference type="Pfam" id="PF10552"/>
    </source>
</evidence>
<feature type="domain" description="ORF6C" evidence="2">
    <location>
        <begin position="125"/>
        <end position="231"/>
    </location>
</feature>
<sequence length="240" mass="27362">MNKLRIFNYIGRNVTDSREVADGTGKNHAHLMRDIKVYISAISTNPKLDSLDFFIESTYKDGKGEIRPCYLLTKQGCEMVANKMTGEKGISFTAEYVQAFNKMEQYIPQVNMSKELQAILMVDNKAEELKNNIAEVKTDLEDFKDNAPLFNAECKELQALVKKMGVKSLGGKGSAAYKNNSIRCKVYQDIQGQLRREFGVNRYEYIKRCQLSQAINIIQEYTVPIILQDQITTLNNQISF</sequence>
<dbReference type="InterPro" id="IPR014054">
    <property type="entry name" value="Phage_regulatory_Rha"/>
</dbReference>
<dbReference type="InterPro" id="IPR018878">
    <property type="entry name" value="ORF6C_dom"/>
</dbReference>
<evidence type="ECO:0000313" key="4">
    <source>
        <dbReference type="Proteomes" id="UP000003081"/>
    </source>
</evidence>